<evidence type="ECO:0000313" key="3">
    <source>
        <dbReference type="Proteomes" id="UP000274504"/>
    </source>
</evidence>
<feature type="region of interest" description="Disordered" evidence="1">
    <location>
        <begin position="1"/>
        <end position="166"/>
    </location>
</feature>
<feature type="region of interest" description="Disordered" evidence="1">
    <location>
        <begin position="283"/>
        <end position="327"/>
    </location>
</feature>
<evidence type="ECO:0000256" key="1">
    <source>
        <dbReference type="SAM" id="MobiDB-lite"/>
    </source>
</evidence>
<dbReference type="AlphaFoldDB" id="A0A0R3SIU7"/>
<sequence length="350" mass="38303">MGRKSSQNRSTSANDATESTVGNGATDASDPTESGPSEKLQEQSAEENADQGGNAEVSEESAKTHDVEEVAEEKEVEEKPSIKKRTSVRISDKSKKQSSQTPKRPRSEKATGGGGDTQLKSLRTTPKKTVKTFKSTPKVKEPSREVSSANGEKTPKKSVDLKPKSTADIGKEDMNKIKKRRIRYRRPTAPKDLIIEGKSMRNPLLPQLRALLSGARGFVMGKRGGFNVKRMPKDSFAQMMSCLSKSPFELKTASLHTPEGLYSVTLILKDKTETTKTGTVYASNATKQGKESSVEGPNSTGRSVTPPSKSDFRSSGKKRRLTLTKVVDTIKERSRSVTRRNSISKQVKKK</sequence>
<proteinExistence type="predicted"/>
<dbReference type="EMBL" id="UYSG01002080">
    <property type="protein sequence ID" value="VDL56751.1"/>
    <property type="molecule type" value="Genomic_DNA"/>
</dbReference>
<dbReference type="OrthoDB" id="2441647at2759"/>
<gene>
    <name evidence="2" type="ORF">HDID_LOCUS4860</name>
</gene>
<feature type="compositionally biased region" description="Polar residues" evidence="1">
    <location>
        <begin position="1"/>
        <end position="23"/>
    </location>
</feature>
<reference evidence="4" key="1">
    <citation type="submission" date="2017-02" db="UniProtKB">
        <authorList>
            <consortium name="WormBaseParasite"/>
        </authorList>
    </citation>
    <scope>IDENTIFICATION</scope>
</reference>
<reference evidence="2 3" key="2">
    <citation type="submission" date="2018-11" db="EMBL/GenBank/DDBJ databases">
        <authorList>
            <consortium name="Pathogen Informatics"/>
        </authorList>
    </citation>
    <scope>NUCLEOTIDE SEQUENCE [LARGE SCALE GENOMIC DNA]</scope>
</reference>
<dbReference type="Proteomes" id="UP000274504">
    <property type="component" value="Unassembled WGS sequence"/>
</dbReference>
<feature type="compositionally biased region" description="Basic and acidic residues" evidence="1">
    <location>
        <begin position="153"/>
        <end position="166"/>
    </location>
</feature>
<evidence type="ECO:0000313" key="4">
    <source>
        <dbReference type="WBParaSite" id="HDID_0000486201-mRNA-1"/>
    </source>
</evidence>
<evidence type="ECO:0000313" key="2">
    <source>
        <dbReference type="EMBL" id="VDL56751.1"/>
    </source>
</evidence>
<feature type="compositionally biased region" description="Polar residues" evidence="1">
    <location>
        <begin position="295"/>
        <end position="308"/>
    </location>
</feature>
<protein>
    <submittedName>
        <fullName evidence="4">Heterochromatin protein 1-binding protein 3</fullName>
    </submittedName>
</protein>
<accession>A0A0R3SIU7</accession>
<dbReference type="WBParaSite" id="HDID_0000486201-mRNA-1">
    <property type="protein sequence ID" value="HDID_0000486201-mRNA-1"/>
    <property type="gene ID" value="HDID_0000486201"/>
</dbReference>
<organism evidence="4">
    <name type="scientific">Hymenolepis diminuta</name>
    <name type="common">Rat tapeworm</name>
    <dbReference type="NCBI Taxonomy" id="6216"/>
    <lineage>
        <taxon>Eukaryota</taxon>
        <taxon>Metazoa</taxon>
        <taxon>Spiralia</taxon>
        <taxon>Lophotrochozoa</taxon>
        <taxon>Platyhelminthes</taxon>
        <taxon>Cestoda</taxon>
        <taxon>Eucestoda</taxon>
        <taxon>Cyclophyllidea</taxon>
        <taxon>Hymenolepididae</taxon>
        <taxon>Hymenolepis</taxon>
    </lineage>
</organism>
<name>A0A0R3SIU7_HYMDI</name>